<evidence type="ECO:0000313" key="7">
    <source>
        <dbReference type="EMBL" id="BBX21765.1"/>
    </source>
</evidence>
<dbReference type="InterPro" id="IPR037171">
    <property type="entry name" value="NagB/RpiA_transferase-like"/>
</dbReference>
<protein>
    <recommendedName>
        <fullName evidence="4">Probable succinyl-CoA:3-ketoacid coenzyme A transferase subunit B</fullName>
    </recommendedName>
    <alternativeName>
        <fullName evidence="6">OXCT B</fullName>
    </alternativeName>
    <alternativeName>
        <fullName evidence="5">Succinyl-CoA:3-oxoacid CoA-transferase</fullName>
    </alternativeName>
</protein>
<sequence>MSWTRDQMAARAARELHDGDYVNLGIGLPTLIPGHLPDDSSITLHAENGILGVGPFPYDHEVDPDLINAGKQTVTVLPGASYFDSATSFAMIRGGHVDVAVLGGMQVATNGDLANWMVPGAMVKGMGGAMDLVSGVRRVIVLMDHSTKAGAAKLVAACDLPLTGRGVVSRVITDLGVLDVVGDGFALVELAPGVSYDEVVAKTGAPVLDRRAVGQPAGVVG</sequence>
<accession>A0AAD1HW46</accession>
<dbReference type="InterPro" id="IPR004165">
    <property type="entry name" value="CoA_trans_fam_I"/>
</dbReference>
<keyword evidence="2 7" id="KW-0808">Transferase</keyword>
<evidence type="ECO:0000256" key="5">
    <source>
        <dbReference type="ARBA" id="ARBA00081138"/>
    </source>
</evidence>
<dbReference type="Pfam" id="PF01144">
    <property type="entry name" value="CoA_trans"/>
    <property type="match status" value="1"/>
</dbReference>
<dbReference type="NCBIfam" id="TIGR02428">
    <property type="entry name" value="pcaJ_scoB_fam"/>
    <property type="match status" value="1"/>
</dbReference>
<comment type="subunit">
    <text evidence="3">Heterodimer of a subunit A and a subunit B.</text>
</comment>
<organism evidence="7 8">
    <name type="scientific">Mycolicibacter terrae</name>
    <dbReference type="NCBI Taxonomy" id="1788"/>
    <lineage>
        <taxon>Bacteria</taxon>
        <taxon>Bacillati</taxon>
        <taxon>Actinomycetota</taxon>
        <taxon>Actinomycetes</taxon>
        <taxon>Mycobacteriales</taxon>
        <taxon>Mycobacteriaceae</taxon>
        <taxon>Mycolicibacter</taxon>
    </lineage>
</organism>
<keyword evidence="8" id="KW-1185">Reference proteome</keyword>
<dbReference type="EMBL" id="AP022564">
    <property type="protein sequence ID" value="BBX21765.1"/>
    <property type="molecule type" value="Genomic_DNA"/>
</dbReference>
<reference evidence="7 8" key="1">
    <citation type="journal article" date="2019" name="Emerg. Microbes Infect.">
        <title>Comprehensive subspecies identification of 175 nontuberculous mycobacteria species based on 7547 genomic profiles.</title>
        <authorList>
            <person name="Matsumoto Y."/>
            <person name="Kinjo T."/>
            <person name="Motooka D."/>
            <person name="Nabeya D."/>
            <person name="Jung N."/>
            <person name="Uechi K."/>
            <person name="Horii T."/>
            <person name="Iida T."/>
            <person name="Fujita J."/>
            <person name="Nakamura S."/>
        </authorList>
    </citation>
    <scope>NUCLEOTIDE SEQUENCE [LARGE SCALE GENOMIC DNA]</scope>
    <source>
        <strain evidence="7 8">JCM 12143</strain>
    </source>
</reference>
<name>A0AAD1HW46_9MYCO</name>
<evidence type="ECO:0000256" key="1">
    <source>
        <dbReference type="ARBA" id="ARBA00007047"/>
    </source>
</evidence>
<dbReference type="AlphaFoldDB" id="A0AAD1HW46"/>
<dbReference type="PANTHER" id="PTHR13707:SF57">
    <property type="entry name" value="SUCCINYL-COA:3-KETOACID COENZYME A TRANSFERASE SUBUNIT B-RELATED"/>
    <property type="match status" value="1"/>
</dbReference>
<evidence type="ECO:0000256" key="2">
    <source>
        <dbReference type="ARBA" id="ARBA00022679"/>
    </source>
</evidence>
<dbReference type="Gene3D" id="3.40.1080.10">
    <property type="entry name" value="Glutaconate Coenzyme A-transferase"/>
    <property type="match status" value="1"/>
</dbReference>
<dbReference type="GO" id="GO:0008410">
    <property type="term" value="F:CoA-transferase activity"/>
    <property type="evidence" value="ECO:0007669"/>
    <property type="project" value="InterPro"/>
</dbReference>
<dbReference type="InterPro" id="IPR012791">
    <property type="entry name" value="3-oxoacid_CoA-transf_B"/>
</dbReference>
<evidence type="ECO:0000256" key="3">
    <source>
        <dbReference type="ARBA" id="ARBA00065483"/>
    </source>
</evidence>
<comment type="similarity">
    <text evidence="1">Belongs to the 3-oxoacid CoA-transferase subunit B family.</text>
</comment>
<evidence type="ECO:0000313" key="8">
    <source>
        <dbReference type="Proteomes" id="UP000467636"/>
    </source>
</evidence>
<dbReference type="FunFam" id="3.40.1080.10:FF:000001">
    <property type="entry name" value="Succinyl-coa:3-ketoacid-coenzyme a transferase subunit b"/>
    <property type="match status" value="1"/>
</dbReference>
<gene>
    <name evidence="7" type="ORF">MTER_11760</name>
</gene>
<dbReference type="SUPFAM" id="SSF100950">
    <property type="entry name" value="NagB/RpiA/CoA transferase-like"/>
    <property type="match status" value="1"/>
</dbReference>
<proteinExistence type="inferred from homology"/>
<dbReference type="PANTHER" id="PTHR13707">
    <property type="entry name" value="KETOACID-COENZYME A TRANSFERASE"/>
    <property type="match status" value="1"/>
</dbReference>
<evidence type="ECO:0000256" key="6">
    <source>
        <dbReference type="ARBA" id="ARBA00081146"/>
    </source>
</evidence>
<dbReference type="SMART" id="SM00882">
    <property type="entry name" value="CoA_trans"/>
    <property type="match status" value="1"/>
</dbReference>
<dbReference type="RefSeq" id="WP_085261944.1">
    <property type="nucleotide sequence ID" value="NZ_AP022564.1"/>
</dbReference>
<dbReference type="Proteomes" id="UP000467636">
    <property type="component" value="Chromosome"/>
</dbReference>
<evidence type="ECO:0000256" key="4">
    <source>
        <dbReference type="ARBA" id="ARBA00072796"/>
    </source>
</evidence>